<proteinExistence type="predicted"/>
<evidence type="ECO:0000313" key="1">
    <source>
        <dbReference type="EMBL" id="GAB14529.1"/>
    </source>
</evidence>
<keyword evidence="2" id="KW-1185">Reference proteome</keyword>
<dbReference type="EMBL" id="BAEG01000073">
    <property type="protein sequence ID" value="GAB14529.1"/>
    <property type="molecule type" value="Genomic_DNA"/>
</dbReference>
<sequence length="103" mass="11194">MDDIWDWHAGHMSKTIAAFRTNREFPAGGHYSRLDCGNALFRPGRSARCAGTRPSRHQAEWPAGTHLAHSAAHSLNTIQIVSSVTSGRTNAAGTATSRTCRHL</sequence>
<protein>
    <submittedName>
        <fullName evidence="1">Uncharacterized protein</fullName>
    </submittedName>
</protein>
<gene>
    <name evidence="1" type="ORF">ARGLB_073_00480</name>
</gene>
<dbReference type="STRING" id="1077972.ARGLB_073_00480"/>
<dbReference type="Proteomes" id="UP000003828">
    <property type="component" value="Unassembled WGS sequence"/>
</dbReference>
<dbReference type="AlphaFoldDB" id="H0QNX8"/>
<reference evidence="1 2" key="1">
    <citation type="submission" date="2011-12" db="EMBL/GenBank/DDBJ databases">
        <title>Whole genome shotgun sequence of Arthrobacter globiformis NBRC 12137.</title>
        <authorList>
            <person name="Miyazawa S."/>
            <person name="Hosoyama A."/>
            <person name="Tsuchikane K."/>
            <person name="Katsumata H."/>
            <person name="Yamazaki S."/>
            <person name="Fujita N."/>
        </authorList>
    </citation>
    <scope>NUCLEOTIDE SEQUENCE [LARGE SCALE GENOMIC DNA]</scope>
    <source>
        <strain evidence="1 2">NBRC 12137</strain>
    </source>
</reference>
<evidence type="ECO:0000313" key="2">
    <source>
        <dbReference type="Proteomes" id="UP000003828"/>
    </source>
</evidence>
<comment type="caution">
    <text evidence="1">The sequence shown here is derived from an EMBL/GenBank/DDBJ whole genome shotgun (WGS) entry which is preliminary data.</text>
</comment>
<accession>H0QNX8</accession>
<organism evidence="1 2">
    <name type="scientific">Arthrobacter globiformis (strain ATCC 8010 / DSM 20124 / JCM 1332 / NBRC 12137 / NCIMB 8907 / NRRL B-2979 / 168)</name>
    <dbReference type="NCBI Taxonomy" id="1077972"/>
    <lineage>
        <taxon>Bacteria</taxon>
        <taxon>Bacillati</taxon>
        <taxon>Actinomycetota</taxon>
        <taxon>Actinomycetes</taxon>
        <taxon>Micrococcales</taxon>
        <taxon>Micrococcaceae</taxon>
        <taxon>Arthrobacter</taxon>
    </lineage>
</organism>
<name>H0QNX8_ARTG1</name>